<evidence type="ECO:0008006" key="3">
    <source>
        <dbReference type="Google" id="ProtNLM"/>
    </source>
</evidence>
<evidence type="ECO:0000313" key="2">
    <source>
        <dbReference type="Proteomes" id="UP000799302"/>
    </source>
</evidence>
<accession>A0A6A6UBF7</accession>
<dbReference type="Proteomes" id="UP000799302">
    <property type="component" value="Unassembled WGS sequence"/>
</dbReference>
<proteinExistence type="predicted"/>
<organism evidence="1 2">
    <name type="scientific">Microthyrium microscopicum</name>
    <dbReference type="NCBI Taxonomy" id="703497"/>
    <lineage>
        <taxon>Eukaryota</taxon>
        <taxon>Fungi</taxon>
        <taxon>Dikarya</taxon>
        <taxon>Ascomycota</taxon>
        <taxon>Pezizomycotina</taxon>
        <taxon>Dothideomycetes</taxon>
        <taxon>Dothideomycetes incertae sedis</taxon>
        <taxon>Microthyriales</taxon>
        <taxon>Microthyriaceae</taxon>
        <taxon>Microthyrium</taxon>
    </lineage>
</organism>
<keyword evidence="2" id="KW-1185">Reference proteome</keyword>
<gene>
    <name evidence="1" type="ORF">BT63DRAFT_455890</name>
</gene>
<evidence type="ECO:0000313" key="1">
    <source>
        <dbReference type="EMBL" id="KAF2668254.1"/>
    </source>
</evidence>
<reference evidence="1" key="1">
    <citation type="journal article" date="2020" name="Stud. Mycol.">
        <title>101 Dothideomycetes genomes: a test case for predicting lifestyles and emergence of pathogens.</title>
        <authorList>
            <person name="Haridas S."/>
            <person name="Albert R."/>
            <person name="Binder M."/>
            <person name="Bloem J."/>
            <person name="Labutti K."/>
            <person name="Salamov A."/>
            <person name="Andreopoulos B."/>
            <person name="Baker S."/>
            <person name="Barry K."/>
            <person name="Bills G."/>
            <person name="Bluhm B."/>
            <person name="Cannon C."/>
            <person name="Castanera R."/>
            <person name="Culley D."/>
            <person name="Daum C."/>
            <person name="Ezra D."/>
            <person name="Gonzalez J."/>
            <person name="Henrissat B."/>
            <person name="Kuo A."/>
            <person name="Liang C."/>
            <person name="Lipzen A."/>
            <person name="Lutzoni F."/>
            <person name="Magnuson J."/>
            <person name="Mondo S."/>
            <person name="Nolan M."/>
            <person name="Ohm R."/>
            <person name="Pangilinan J."/>
            <person name="Park H.-J."/>
            <person name="Ramirez L."/>
            <person name="Alfaro M."/>
            <person name="Sun H."/>
            <person name="Tritt A."/>
            <person name="Yoshinaga Y."/>
            <person name="Zwiers L.-H."/>
            <person name="Turgeon B."/>
            <person name="Goodwin S."/>
            <person name="Spatafora J."/>
            <person name="Crous P."/>
            <person name="Grigoriev I."/>
        </authorList>
    </citation>
    <scope>NUCLEOTIDE SEQUENCE</scope>
    <source>
        <strain evidence="1">CBS 115976</strain>
    </source>
</reference>
<sequence length="510" mass="58062">MNRPRSKMSQALQYIQKVAFGTRLFEKPPKFPCFQKLPSELTWIVYSMLELDDCIALRRTCRQFDNDFLGDAARRCFQIITTDLSKESLQSLQMMINNSSSDIVDHVHTLRIFSSIEPDQDFARYGEGYTWTTSISHRDKIILQGAQALENVILSLPNCRSFNLEHPEVFWRAYQQSSIISTLALPGLSNHILLGGVMCHLNSIIARHQLKVQGFHFLSRRQGLAQPRPRSIGDPISSGHILPNCWILPTMHNEKEFKHIRSILKEPSFRSAWAQVENLTLGVDAVVPYFGSNWVGAPNTVLVPSLLSIYRYLLIPITSLRSLNLSLGIYWTPESPSIMSVLNSRERCTSLSRLSLTHMSISGSSFLKLLQRCQGTLSHLQLKYVMLLSFHPGFDWGNIFDFLRLVPSSCLDSIDLGYLTQGCQQTRTDELLVFNKLTNRQNLWRRGPIPIQEARDFGISLTVYHRDLHIVNGSQPPKTKFPVTGVSYNGFDMNKVLSLIQRSRGIVPRP</sequence>
<dbReference type="AlphaFoldDB" id="A0A6A6UBF7"/>
<protein>
    <recommendedName>
        <fullName evidence="3">F-box domain-containing protein</fullName>
    </recommendedName>
</protein>
<name>A0A6A6UBF7_9PEZI</name>
<dbReference type="EMBL" id="MU004236">
    <property type="protein sequence ID" value="KAF2668254.1"/>
    <property type="molecule type" value="Genomic_DNA"/>
</dbReference>